<gene>
    <name evidence="2" type="ORF">OLEA9_A067306</name>
</gene>
<proteinExistence type="predicted"/>
<evidence type="ECO:0000313" key="2">
    <source>
        <dbReference type="EMBL" id="CAA2965035.1"/>
    </source>
</evidence>
<name>A0A8S0QCF4_OLEEU</name>
<evidence type="ECO:0000313" key="3">
    <source>
        <dbReference type="Proteomes" id="UP000594638"/>
    </source>
</evidence>
<dbReference type="Proteomes" id="UP000594638">
    <property type="component" value="Unassembled WGS sequence"/>
</dbReference>
<dbReference type="Gramene" id="OE9A067306T1">
    <property type="protein sequence ID" value="OE9A067306C1"/>
    <property type="gene ID" value="OE9A067306"/>
</dbReference>
<sequence length="235" mass="27687">MLHNYVTHINPKYTYVVVNQFEFEHSEWATIRVIYELSTERRYFNTVLRNRAPFVILTNGYQGGKSDEIIPEVLEMLLTEVQMAIRIRDKYWTDKYSFYTETHDLAADPEVEAKRLKAKACTTDEVIEALRVKQDEAESRVRLLTTENEKIKKEVHLCKVELNGVEEPVVNNYRAYFHKIDEYDDLDLYWRKVAYNEVFGRIVELYPQVDLTSVKEKIFPTEPSTLVDDVESSEG</sequence>
<accession>A0A8S0QCF4</accession>
<feature type="coiled-coil region" evidence="1">
    <location>
        <begin position="127"/>
        <end position="154"/>
    </location>
</feature>
<evidence type="ECO:0000256" key="1">
    <source>
        <dbReference type="SAM" id="Coils"/>
    </source>
</evidence>
<organism evidence="2 3">
    <name type="scientific">Olea europaea subsp. europaea</name>
    <dbReference type="NCBI Taxonomy" id="158383"/>
    <lineage>
        <taxon>Eukaryota</taxon>
        <taxon>Viridiplantae</taxon>
        <taxon>Streptophyta</taxon>
        <taxon>Embryophyta</taxon>
        <taxon>Tracheophyta</taxon>
        <taxon>Spermatophyta</taxon>
        <taxon>Magnoliopsida</taxon>
        <taxon>eudicotyledons</taxon>
        <taxon>Gunneridae</taxon>
        <taxon>Pentapetalae</taxon>
        <taxon>asterids</taxon>
        <taxon>lamiids</taxon>
        <taxon>Lamiales</taxon>
        <taxon>Oleaceae</taxon>
        <taxon>Oleeae</taxon>
        <taxon>Olea</taxon>
    </lineage>
</organism>
<dbReference type="EMBL" id="CACTIH010001834">
    <property type="protein sequence ID" value="CAA2965035.1"/>
    <property type="molecule type" value="Genomic_DNA"/>
</dbReference>
<protein>
    <submittedName>
        <fullName evidence="2">Uncharacterized protein</fullName>
    </submittedName>
</protein>
<comment type="caution">
    <text evidence="2">The sequence shown here is derived from an EMBL/GenBank/DDBJ whole genome shotgun (WGS) entry which is preliminary data.</text>
</comment>
<keyword evidence="1" id="KW-0175">Coiled coil</keyword>
<keyword evidence="3" id="KW-1185">Reference proteome</keyword>
<dbReference type="AlphaFoldDB" id="A0A8S0QCF4"/>
<reference evidence="2 3" key="1">
    <citation type="submission" date="2019-12" db="EMBL/GenBank/DDBJ databases">
        <authorList>
            <person name="Alioto T."/>
            <person name="Alioto T."/>
            <person name="Gomez Garrido J."/>
        </authorList>
    </citation>
    <scope>NUCLEOTIDE SEQUENCE [LARGE SCALE GENOMIC DNA]</scope>
</reference>